<dbReference type="PaxDb" id="3880-AES63891"/>
<dbReference type="AlphaFoldDB" id="G7ISF8"/>
<gene>
    <name evidence="1" type="ordered locus">MTR_2g014450</name>
</gene>
<dbReference type="EMBL" id="CM001218">
    <property type="protein sequence ID" value="AES63891.1"/>
    <property type="molecule type" value="Genomic_DNA"/>
</dbReference>
<keyword evidence="3" id="KW-1185">Reference proteome</keyword>
<protein>
    <submittedName>
        <fullName evidence="1 2">Uncharacterized protein</fullName>
    </submittedName>
</protein>
<reference evidence="1 3" key="1">
    <citation type="journal article" date="2011" name="Nature">
        <title>The Medicago genome provides insight into the evolution of rhizobial symbioses.</title>
        <authorList>
            <person name="Young N.D."/>
            <person name="Debelle F."/>
            <person name="Oldroyd G.E."/>
            <person name="Geurts R."/>
            <person name="Cannon S.B."/>
            <person name="Udvardi M.K."/>
            <person name="Benedito V.A."/>
            <person name="Mayer K.F."/>
            <person name="Gouzy J."/>
            <person name="Schoof H."/>
            <person name="Van de Peer Y."/>
            <person name="Proost S."/>
            <person name="Cook D.R."/>
            <person name="Meyers B.C."/>
            <person name="Spannagl M."/>
            <person name="Cheung F."/>
            <person name="De Mita S."/>
            <person name="Krishnakumar V."/>
            <person name="Gundlach H."/>
            <person name="Zhou S."/>
            <person name="Mudge J."/>
            <person name="Bharti A.K."/>
            <person name="Murray J.D."/>
            <person name="Naoumkina M.A."/>
            <person name="Rosen B."/>
            <person name="Silverstein K.A."/>
            <person name="Tang H."/>
            <person name="Rombauts S."/>
            <person name="Zhao P.X."/>
            <person name="Zhou P."/>
            <person name="Barbe V."/>
            <person name="Bardou P."/>
            <person name="Bechner M."/>
            <person name="Bellec A."/>
            <person name="Berger A."/>
            <person name="Berges H."/>
            <person name="Bidwell S."/>
            <person name="Bisseling T."/>
            <person name="Choisne N."/>
            <person name="Couloux A."/>
            <person name="Denny R."/>
            <person name="Deshpande S."/>
            <person name="Dai X."/>
            <person name="Doyle J.J."/>
            <person name="Dudez A.M."/>
            <person name="Farmer A.D."/>
            <person name="Fouteau S."/>
            <person name="Franken C."/>
            <person name="Gibelin C."/>
            <person name="Gish J."/>
            <person name="Goldstein S."/>
            <person name="Gonzalez A.J."/>
            <person name="Green P.J."/>
            <person name="Hallab A."/>
            <person name="Hartog M."/>
            <person name="Hua A."/>
            <person name="Humphray S.J."/>
            <person name="Jeong D.H."/>
            <person name="Jing Y."/>
            <person name="Jocker A."/>
            <person name="Kenton S.M."/>
            <person name="Kim D.J."/>
            <person name="Klee K."/>
            <person name="Lai H."/>
            <person name="Lang C."/>
            <person name="Lin S."/>
            <person name="Macmil S.L."/>
            <person name="Magdelenat G."/>
            <person name="Matthews L."/>
            <person name="McCorrison J."/>
            <person name="Monaghan E.L."/>
            <person name="Mun J.H."/>
            <person name="Najar F.Z."/>
            <person name="Nicholson C."/>
            <person name="Noirot C."/>
            <person name="O'Bleness M."/>
            <person name="Paule C.R."/>
            <person name="Poulain J."/>
            <person name="Prion F."/>
            <person name="Qin B."/>
            <person name="Qu C."/>
            <person name="Retzel E.F."/>
            <person name="Riddle C."/>
            <person name="Sallet E."/>
            <person name="Samain S."/>
            <person name="Samson N."/>
            <person name="Sanders I."/>
            <person name="Saurat O."/>
            <person name="Scarpelli C."/>
            <person name="Schiex T."/>
            <person name="Segurens B."/>
            <person name="Severin A.J."/>
            <person name="Sherrier D.J."/>
            <person name="Shi R."/>
            <person name="Sims S."/>
            <person name="Singer S.R."/>
            <person name="Sinharoy S."/>
            <person name="Sterck L."/>
            <person name="Viollet A."/>
            <person name="Wang B.B."/>
            <person name="Wang K."/>
            <person name="Wang M."/>
            <person name="Wang X."/>
            <person name="Warfsmann J."/>
            <person name="Weissenbach J."/>
            <person name="White D.D."/>
            <person name="White J.D."/>
            <person name="Wiley G.B."/>
            <person name="Wincker P."/>
            <person name="Xing Y."/>
            <person name="Yang L."/>
            <person name="Yao Z."/>
            <person name="Ying F."/>
            <person name="Zhai J."/>
            <person name="Zhou L."/>
            <person name="Zuber A."/>
            <person name="Denarie J."/>
            <person name="Dixon R.A."/>
            <person name="May G.D."/>
            <person name="Schwartz D.C."/>
            <person name="Rogers J."/>
            <person name="Quetier F."/>
            <person name="Town C.D."/>
            <person name="Roe B.A."/>
        </authorList>
    </citation>
    <scope>NUCLEOTIDE SEQUENCE [LARGE SCALE GENOMIC DNA]</scope>
    <source>
        <strain evidence="1">A17</strain>
        <strain evidence="2 3">cv. Jemalong A17</strain>
    </source>
</reference>
<organism evidence="1 3">
    <name type="scientific">Medicago truncatula</name>
    <name type="common">Barrel medic</name>
    <name type="synonym">Medicago tribuloides</name>
    <dbReference type="NCBI Taxonomy" id="3880"/>
    <lineage>
        <taxon>Eukaryota</taxon>
        <taxon>Viridiplantae</taxon>
        <taxon>Streptophyta</taxon>
        <taxon>Embryophyta</taxon>
        <taxon>Tracheophyta</taxon>
        <taxon>Spermatophyta</taxon>
        <taxon>Magnoliopsida</taxon>
        <taxon>eudicotyledons</taxon>
        <taxon>Gunneridae</taxon>
        <taxon>Pentapetalae</taxon>
        <taxon>rosids</taxon>
        <taxon>fabids</taxon>
        <taxon>Fabales</taxon>
        <taxon>Fabaceae</taxon>
        <taxon>Papilionoideae</taxon>
        <taxon>50 kb inversion clade</taxon>
        <taxon>NPAAA clade</taxon>
        <taxon>Hologalegina</taxon>
        <taxon>IRL clade</taxon>
        <taxon>Trifolieae</taxon>
        <taxon>Medicago</taxon>
    </lineage>
</organism>
<evidence type="ECO:0000313" key="1">
    <source>
        <dbReference type="EMBL" id="AES63891.1"/>
    </source>
</evidence>
<evidence type="ECO:0000313" key="2">
    <source>
        <dbReference type="EnsemblPlants" id="AES63891"/>
    </source>
</evidence>
<evidence type="ECO:0000313" key="3">
    <source>
        <dbReference type="Proteomes" id="UP000002051"/>
    </source>
</evidence>
<name>G7ISF8_MEDTR</name>
<dbReference type="EnsemblPlants" id="AES63891">
    <property type="protein sequence ID" value="AES63891"/>
    <property type="gene ID" value="MTR_2g014450"/>
</dbReference>
<dbReference type="HOGENOM" id="CLU_3017235_0_0_1"/>
<accession>G7ISF8</accession>
<proteinExistence type="predicted"/>
<sequence>MSFNSKHSQCLCCLDVFGFGNGVCHKHGRDLNPRPCIYYALSIPAELSSRGQSTIV</sequence>
<reference evidence="2" key="3">
    <citation type="submission" date="2015-04" db="UniProtKB">
        <authorList>
            <consortium name="EnsemblPlants"/>
        </authorList>
    </citation>
    <scope>IDENTIFICATION</scope>
    <source>
        <strain evidence="2">cv. Jemalong A17</strain>
    </source>
</reference>
<dbReference type="Proteomes" id="UP000002051">
    <property type="component" value="Chromosome 2"/>
</dbReference>
<reference evidence="1 3" key="2">
    <citation type="journal article" date="2014" name="BMC Genomics">
        <title>An improved genome release (version Mt4.0) for the model legume Medicago truncatula.</title>
        <authorList>
            <person name="Tang H."/>
            <person name="Krishnakumar V."/>
            <person name="Bidwell S."/>
            <person name="Rosen B."/>
            <person name="Chan A."/>
            <person name="Zhou S."/>
            <person name="Gentzbittel L."/>
            <person name="Childs K.L."/>
            <person name="Yandell M."/>
            <person name="Gundlach H."/>
            <person name="Mayer K.F."/>
            <person name="Schwartz D.C."/>
            <person name="Town C.D."/>
        </authorList>
    </citation>
    <scope>GENOME REANNOTATION</scope>
    <source>
        <strain evidence="2 3">cv. Jemalong A17</strain>
    </source>
</reference>